<evidence type="ECO:0000313" key="1">
    <source>
        <dbReference type="EMBL" id="KAJ3499174.1"/>
    </source>
</evidence>
<organism evidence="1 2">
    <name type="scientific">Lecanicillium saksenae</name>
    <dbReference type="NCBI Taxonomy" id="468837"/>
    <lineage>
        <taxon>Eukaryota</taxon>
        <taxon>Fungi</taxon>
        <taxon>Dikarya</taxon>
        <taxon>Ascomycota</taxon>
        <taxon>Pezizomycotina</taxon>
        <taxon>Sordariomycetes</taxon>
        <taxon>Hypocreomycetidae</taxon>
        <taxon>Hypocreales</taxon>
        <taxon>Cordycipitaceae</taxon>
        <taxon>Lecanicillium</taxon>
    </lineage>
</organism>
<evidence type="ECO:0000313" key="2">
    <source>
        <dbReference type="Proteomes" id="UP001148737"/>
    </source>
</evidence>
<dbReference type="EMBL" id="JANAKD010000019">
    <property type="protein sequence ID" value="KAJ3499174.1"/>
    <property type="molecule type" value="Genomic_DNA"/>
</dbReference>
<gene>
    <name evidence="1" type="ORF">NLG97_g531</name>
</gene>
<name>A0ACC1R7J9_9HYPO</name>
<accession>A0ACC1R7J9</accession>
<proteinExistence type="predicted"/>
<dbReference type="Proteomes" id="UP001148737">
    <property type="component" value="Unassembled WGS sequence"/>
</dbReference>
<keyword evidence="2" id="KW-1185">Reference proteome</keyword>
<comment type="caution">
    <text evidence="1">The sequence shown here is derived from an EMBL/GenBank/DDBJ whole genome shotgun (WGS) entry which is preliminary data.</text>
</comment>
<reference evidence="1" key="1">
    <citation type="submission" date="2022-07" db="EMBL/GenBank/DDBJ databases">
        <title>Genome Sequence of Lecanicillium saksenae.</title>
        <authorList>
            <person name="Buettner E."/>
        </authorList>
    </citation>
    <scope>NUCLEOTIDE SEQUENCE</scope>
    <source>
        <strain evidence="1">VT-O1</strain>
    </source>
</reference>
<sequence>MCVCMCVPPFSPSGSGGLLVSFLLRSPGRCPIPERKRNMAGNAAQPGPKFASLVLGGRFSFMLSQSFLELWQQKRSPSDDLMLTVDSLAHAEPHSINAGEAQNGPSRPPAHRVGGMMGYLGWRYGVNGGKFSEKLAKKEERTGM</sequence>
<protein>
    <submittedName>
        <fullName evidence="1">Uncharacterized protein</fullName>
    </submittedName>
</protein>